<dbReference type="Proteomes" id="UP001209878">
    <property type="component" value="Unassembled WGS sequence"/>
</dbReference>
<protein>
    <submittedName>
        <fullName evidence="1">Uncharacterized protein</fullName>
    </submittedName>
</protein>
<evidence type="ECO:0000313" key="2">
    <source>
        <dbReference type="Proteomes" id="UP001209878"/>
    </source>
</evidence>
<reference evidence="1" key="1">
    <citation type="journal article" date="2023" name="Mol. Biol. Evol.">
        <title>Third-Generation Sequencing Reveals the Adaptive Role of the Epigenome in Three Deep-Sea Polychaetes.</title>
        <authorList>
            <person name="Perez M."/>
            <person name="Aroh O."/>
            <person name="Sun Y."/>
            <person name="Lan Y."/>
            <person name="Juniper S.K."/>
            <person name="Young C.R."/>
            <person name="Angers B."/>
            <person name="Qian P.Y."/>
        </authorList>
    </citation>
    <scope>NUCLEOTIDE SEQUENCE</scope>
    <source>
        <strain evidence="1">R07B-5</strain>
    </source>
</reference>
<comment type="caution">
    <text evidence="1">The sequence shown here is derived from an EMBL/GenBank/DDBJ whole genome shotgun (WGS) entry which is preliminary data.</text>
</comment>
<dbReference type="EMBL" id="JAODUO010000457">
    <property type="protein sequence ID" value="KAK2180140.1"/>
    <property type="molecule type" value="Genomic_DNA"/>
</dbReference>
<sequence length="59" mass="6552">MLALLSDFASYQSYLSSVVRFSSWCSTNFLHLNISKKKCALISVVIKLSLVPLSSKVNL</sequence>
<accession>A0AAD9KZE6</accession>
<gene>
    <name evidence="1" type="ORF">NP493_458g04062</name>
</gene>
<organism evidence="1 2">
    <name type="scientific">Ridgeia piscesae</name>
    <name type="common">Tubeworm</name>
    <dbReference type="NCBI Taxonomy" id="27915"/>
    <lineage>
        <taxon>Eukaryota</taxon>
        <taxon>Metazoa</taxon>
        <taxon>Spiralia</taxon>
        <taxon>Lophotrochozoa</taxon>
        <taxon>Annelida</taxon>
        <taxon>Polychaeta</taxon>
        <taxon>Sedentaria</taxon>
        <taxon>Canalipalpata</taxon>
        <taxon>Sabellida</taxon>
        <taxon>Siboglinidae</taxon>
        <taxon>Ridgeia</taxon>
    </lineage>
</organism>
<keyword evidence="2" id="KW-1185">Reference proteome</keyword>
<proteinExistence type="predicted"/>
<dbReference type="AlphaFoldDB" id="A0AAD9KZE6"/>
<evidence type="ECO:0000313" key="1">
    <source>
        <dbReference type="EMBL" id="KAK2180140.1"/>
    </source>
</evidence>
<name>A0AAD9KZE6_RIDPI</name>